<dbReference type="PROSITE" id="PS50240">
    <property type="entry name" value="TRYPSIN_DOM"/>
    <property type="match status" value="1"/>
</dbReference>
<evidence type="ECO:0000256" key="5">
    <source>
        <dbReference type="SAM" id="SignalP"/>
    </source>
</evidence>
<evidence type="ECO:0000256" key="1">
    <source>
        <dbReference type="ARBA" id="ARBA00022670"/>
    </source>
</evidence>
<dbReference type="InterPro" id="IPR035914">
    <property type="entry name" value="Sperma_CUB_dom_sf"/>
</dbReference>
<dbReference type="SMART" id="SM00042">
    <property type="entry name" value="CUB"/>
    <property type="match status" value="1"/>
</dbReference>
<dbReference type="PANTHER" id="PTHR24252">
    <property type="entry name" value="ACROSIN-RELATED"/>
    <property type="match status" value="1"/>
</dbReference>
<dbReference type="Pfam" id="PF00431">
    <property type="entry name" value="CUB"/>
    <property type="match status" value="1"/>
</dbReference>
<dbReference type="AlphaFoldDB" id="A0AAJ7UFH3"/>
<dbReference type="Pfam" id="PF00089">
    <property type="entry name" value="Trypsin"/>
    <property type="match status" value="1"/>
</dbReference>
<evidence type="ECO:0000259" key="7">
    <source>
        <dbReference type="PROSITE" id="PS50240"/>
    </source>
</evidence>
<dbReference type="Gene3D" id="2.40.10.10">
    <property type="entry name" value="Trypsin-like serine proteases"/>
    <property type="match status" value="1"/>
</dbReference>
<dbReference type="SUPFAM" id="SSF49854">
    <property type="entry name" value="Spermadhesin, CUB domain"/>
    <property type="match status" value="1"/>
</dbReference>
<dbReference type="GO" id="GO:0004252">
    <property type="term" value="F:serine-type endopeptidase activity"/>
    <property type="evidence" value="ECO:0007669"/>
    <property type="project" value="InterPro"/>
</dbReference>
<evidence type="ECO:0000256" key="4">
    <source>
        <dbReference type="PROSITE-ProRule" id="PRU00059"/>
    </source>
</evidence>
<evidence type="ECO:0000259" key="6">
    <source>
        <dbReference type="PROSITE" id="PS01180"/>
    </source>
</evidence>
<dbReference type="CDD" id="cd00041">
    <property type="entry name" value="CUB"/>
    <property type="match status" value="1"/>
</dbReference>
<dbReference type="PANTHER" id="PTHR24252:SF7">
    <property type="entry name" value="HYALIN"/>
    <property type="match status" value="1"/>
</dbReference>
<keyword evidence="1" id="KW-0645">Protease</keyword>
<dbReference type="GO" id="GO:0006508">
    <property type="term" value="P:proteolysis"/>
    <property type="evidence" value="ECO:0007669"/>
    <property type="project" value="UniProtKB-KW"/>
</dbReference>
<dbReference type="Proteomes" id="UP001318040">
    <property type="component" value="Chromosome 72"/>
</dbReference>
<gene>
    <name evidence="9" type="primary">LOC116957338</name>
</gene>
<sequence>MTCTIATIVLAVLAAMSAECTGEVVEVMGSSGALSSLHSVPNDTAVTSTFIIHARAGEAVKIKFTWLSLLDDLLCAKESLEILDGEFYQQRNSLALLCGTGPESVPPRSIKSSGENITLVLKSNGPMEGRGFSLLYKSVTPTWPPGNCGIATMYAPNPWLAYITSDVTDCFATLISRWWLLTAAHCFSRPMDNTTQRSIGFLQARESRDIVRIVFHPKSQEGSLDYDIALVQMNQPVSFSEHLMPVCLPEAIQHLPLAGKMCFIDDDPTFDITYFKVFVRIVNQTSCASAFYGEALTSRMMCGLPTYGYYMDCMRTKLGDDENLCLQLYPRL</sequence>
<comment type="caution">
    <text evidence="4">Lacks conserved residue(s) required for the propagation of feature annotation.</text>
</comment>
<name>A0AAJ7UFH3_PETMA</name>
<reference evidence="9" key="1">
    <citation type="submission" date="2025-08" db="UniProtKB">
        <authorList>
            <consortium name="RefSeq"/>
        </authorList>
    </citation>
    <scope>IDENTIFICATION</scope>
    <source>
        <tissue evidence="9">Sperm</tissue>
    </source>
</reference>
<dbReference type="SMART" id="SM00020">
    <property type="entry name" value="Tryp_SPc"/>
    <property type="match status" value="1"/>
</dbReference>
<accession>A0AAJ7UFH3</accession>
<dbReference type="InterPro" id="IPR018114">
    <property type="entry name" value="TRYPSIN_HIS"/>
</dbReference>
<proteinExistence type="predicted"/>
<dbReference type="InterPro" id="IPR009003">
    <property type="entry name" value="Peptidase_S1_PA"/>
</dbReference>
<feature type="signal peptide" evidence="5">
    <location>
        <begin position="1"/>
        <end position="22"/>
    </location>
</feature>
<keyword evidence="3" id="KW-1015">Disulfide bond</keyword>
<evidence type="ECO:0000256" key="3">
    <source>
        <dbReference type="ARBA" id="ARBA00023157"/>
    </source>
</evidence>
<feature type="domain" description="Peptidase S1" evidence="7">
    <location>
        <begin position="158"/>
        <end position="325"/>
    </location>
</feature>
<protein>
    <submittedName>
        <fullName evidence="9">Transmembrane protease serine 11E-like isoform X2</fullName>
    </submittedName>
</protein>
<dbReference type="InterPro" id="IPR000859">
    <property type="entry name" value="CUB_dom"/>
</dbReference>
<dbReference type="SUPFAM" id="SSF50494">
    <property type="entry name" value="Trypsin-like serine proteases"/>
    <property type="match status" value="1"/>
</dbReference>
<dbReference type="Gene3D" id="2.60.120.290">
    <property type="entry name" value="Spermadhesin, CUB domain"/>
    <property type="match status" value="1"/>
</dbReference>
<keyword evidence="2" id="KW-0378">Hydrolase</keyword>
<feature type="chain" id="PRO_5042581000" evidence="5">
    <location>
        <begin position="23"/>
        <end position="332"/>
    </location>
</feature>
<evidence type="ECO:0000256" key="2">
    <source>
        <dbReference type="ARBA" id="ARBA00022825"/>
    </source>
</evidence>
<evidence type="ECO:0000313" key="8">
    <source>
        <dbReference type="Proteomes" id="UP001318040"/>
    </source>
</evidence>
<dbReference type="InterPro" id="IPR043504">
    <property type="entry name" value="Peptidase_S1_PA_chymotrypsin"/>
</dbReference>
<keyword evidence="2" id="KW-0720">Serine protease</keyword>
<dbReference type="PROSITE" id="PS01180">
    <property type="entry name" value="CUB"/>
    <property type="match status" value="1"/>
</dbReference>
<dbReference type="RefSeq" id="XP_032835332.1">
    <property type="nucleotide sequence ID" value="XM_032979441.1"/>
</dbReference>
<dbReference type="InterPro" id="IPR001254">
    <property type="entry name" value="Trypsin_dom"/>
</dbReference>
<dbReference type="InterPro" id="IPR001314">
    <property type="entry name" value="Peptidase_S1A"/>
</dbReference>
<evidence type="ECO:0000313" key="9">
    <source>
        <dbReference type="RefSeq" id="XP_032835332.1"/>
    </source>
</evidence>
<keyword evidence="8" id="KW-1185">Reference proteome</keyword>
<feature type="domain" description="CUB" evidence="6">
    <location>
        <begin position="20"/>
        <end position="139"/>
    </location>
</feature>
<dbReference type="PRINTS" id="PR00722">
    <property type="entry name" value="CHYMOTRYPSIN"/>
</dbReference>
<organism evidence="8 9">
    <name type="scientific">Petromyzon marinus</name>
    <name type="common">Sea lamprey</name>
    <dbReference type="NCBI Taxonomy" id="7757"/>
    <lineage>
        <taxon>Eukaryota</taxon>
        <taxon>Metazoa</taxon>
        <taxon>Chordata</taxon>
        <taxon>Craniata</taxon>
        <taxon>Vertebrata</taxon>
        <taxon>Cyclostomata</taxon>
        <taxon>Hyperoartia</taxon>
        <taxon>Petromyzontiformes</taxon>
        <taxon>Petromyzontidae</taxon>
        <taxon>Petromyzon</taxon>
    </lineage>
</organism>
<dbReference type="PROSITE" id="PS00134">
    <property type="entry name" value="TRYPSIN_HIS"/>
    <property type="match status" value="1"/>
</dbReference>
<keyword evidence="5" id="KW-0732">Signal</keyword>